<sequence>MMPKLRNAFAPLLAATLLTGTACASAAVPAQPGTGTTTLSSVGSREMGPLMNAWLQALHQRQPGFNQGPRWQHVGDAAAIGALMFELADVAPMTRPPLPAELAPYAHQFAGDMMKTPVLVQVAQRNGKPVYLAFNKRPDSPLPPAILEFATFALSPEGQQIAAHQPGFAPLPTNQIAQELPKLDGYRATLDPALPCYVAGAPVKGEIRSVGSDGMKSLMERWMHDFHALQPGVRKGDRWEHLGTLNGFHALMAGETDLAPMGRELWPDEAASFAQLNAGREPFEIRVARGGFDTQQRTTAQAVFVNADNPIARLTMQQLAGIFGQSPTITRWGQLGLTGAWADRPITLDVPPLVTPNAMSMQIMALKGGAWSNTVHEASVADTAKAIAADTGAMGFGGFEDGGPGVKPVPIARDASSPAISGTHETASNGRYPLTRYMYIRLRRNPGESLPAPIKAFLRYVLSRQGQEPILYSGYYPLTAQEVKEELAKLE</sequence>
<gene>
    <name evidence="4" type="ORF">NG900_19485</name>
</gene>
<dbReference type="InterPro" id="IPR024370">
    <property type="entry name" value="PBP_domain"/>
</dbReference>
<dbReference type="PANTHER" id="PTHR30570">
    <property type="entry name" value="PERIPLASMIC PHOSPHATE BINDING COMPONENT OF PHOSPHATE ABC TRANSPORTER"/>
    <property type="match status" value="1"/>
</dbReference>
<evidence type="ECO:0000313" key="4">
    <source>
        <dbReference type="EMBL" id="MCO5400388.1"/>
    </source>
</evidence>
<dbReference type="Pfam" id="PF12849">
    <property type="entry name" value="PBP_like_2"/>
    <property type="match status" value="1"/>
</dbReference>
<reference evidence="4" key="2">
    <citation type="journal article" date="2023" name="Front. Microbiol.">
        <title>Ralstonia chuxiongensis sp. nov., Ralstonia mojiangensis sp. nov., and Ralstonia soli sp. nov., isolated from tobacco fields, are three novel species in the family Burkholderiaceae.</title>
        <authorList>
            <person name="Lu C.H."/>
            <person name="Zhang Y.Y."/>
            <person name="Jiang N."/>
            <person name="Chen W."/>
            <person name="Shao X."/>
            <person name="Zhao Z.M."/>
            <person name="Lu W.L."/>
            <person name="Hu X."/>
            <person name="Xi Y.X."/>
            <person name="Zou S.Y."/>
            <person name="Wei Q.J."/>
            <person name="Lin Z.L."/>
            <person name="Gong L."/>
            <person name="Gai X.T."/>
            <person name="Zhang L.Q."/>
            <person name="Li J.Y."/>
            <person name="Jin Y."/>
            <person name="Xia Z.Y."/>
        </authorList>
    </citation>
    <scope>NUCLEOTIDE SEQUENCE</scope>
    <source>
        <strain evidence="4">21MJYT02-11</strain>
    </source>
</reference>
<dbReference type="PROSITE" id="PS51257">
    <property type="entry name" value="PROKAR_LIPOPROTEIN"/>
    <property type="match status" value="1"/>
</dbReference>
<evidence type="ECO:0000256" key="1">
    <source>
        <dbReference type="ARBA" id="ARBA00022729"/>
    </source>
</evidence>
<evidence type="ECO:0000256" key="2">
    <source>
        <dbReference type="SAM" id="SignalP"/>
    </source>
</evidence>
<feature type="chain" id="PRO_5045405594" evidence="2">
    <location>
        <begin position="27"/>
        <end position="491"/>
    </location>
</feature>
<protein>
    <submittedName>
        <fullName evidence="4">Substrate-binding domain-containing protein</fullName>
    </submittedName>
</protein>
<keyword evidence="1 2" id="KW-0732">Signal</keyword>
<evidence type="ECO:0000313" key="5">
    <source>
        <dbReference type="Proteomes" id="UP001162811"/>
    </source>
</evidence>
<proteinExistence type="predicted"/>
<comment type="caution">
    <text evidence="4">The sequence shown here is derived from an EMBL/GenBank/DDBJ whole genome shotgun (WGS) entry which is preliminary data.</text>
</comment>
<dbReference type="SUPFAM" id="SSF53850">
    <property type="entry name" value="Periplasmic binding protein-like II"/>
    <property type="match status" value="2"/>
</dbReference>
<dbReference type="RefSeq" id="WP_252683013.1">
    <property type="nucleotide sequence ID" value="NZ_JAMXHT010000007.1"/>
</dbReference>
<dbReference type="Proteomes" id="UP001162811">
    <property type="component" value="Unassembled WGS sequence"/>
</dbReference>
<dbReference type="Gene3D" id="3.40.190.10">
    <property type="entry name" value="Periplasmic binding protein-like II"/>
    <property type="match status" value="3"/>
</dbReference>
<dbReference type="InterPro" id="IPR050811">
    <property type="entry name" value="Phosphate_ABC_transporter"/>
</dbReference>
<evidence type="ECO:0000259" key="3">
    <source>
        <dbReference type="Pfam" id="PF12849"/>
    </source>
</evidence>
<feature type="signal peptide" evidence="2">
    <location>
        <begin position="1"/>
        <end position="26"/>
    </location>
</feature>
<accession>A0ABT1APP0</accession>
<dbReference type="PANTHER" id="PTHR30570:SF6">
    <property type="entry name" value="PHOSPHATE-BINDING PROTEIN PSTS"/>
    <property type="match status" value="1"/>
</dbReference>
<organism evidence="4 5">
    <name type="scientific">Ralstonia soli</name>
    <dbReference type="NCBI Taxonomy" id="2953896"/>
    <lineage>
        <taxon>Bacteria</taxon>
        <taxon>Pseudomonadati</taxon>
        <taxon>Pseudomonadota</taxon>
        <taxon>Betaproteobacteria</taxon>
        <taxon>Burkholderiales</taxon>
        <taxon>Burkholderiaceae</taxon>
        <taxon>Ralstonia</taxon>
    </lineage>
</organism>
<reference evidence="4" key="1">
    <citation type="submission" date="2022-06" db="EMBL/GenBank/DDBJ databases">
        <authorList>
            <person name="Lu C.-H."/>
        </authorList>
    </citation>
    <scope>NUCLEOTIDE SEQUENCE</scope>
    <source>
        <strain evidence="4">21MJYT02-11</strain>
    </source>
</reference>
<dbReference type="EMBL" id="JAMXHT010000007">
    <property type="protein sequence ID" value="MCO5400388.1"/>
    <property type="molecule type" value="Genomic_DNA"/>
</dbReference>
<keyword evidence="5" id="KW-1185">Reference proteome</keyword>
<name>A0ABT1APP0_9RALS</name>
<feature type="domain" description="PBP" evidence="3">
    <location>
        <begin position="199"/>
        <end position="464"/>
    </location>
</feature>